<dbReference type="InterPro" id="IPR029058">
    <property type="entry name" value="AB_hydrolase_fold"/>
</dbReference>
<dbReference type="RefSeq" id="XP_056471901.1">
    <property type="nucleotide sequence ID" value="XM_056621095.1"/>
</dbReference>
<name>A0A9W9EXX6_9EURO</name>
<feature type="compositionally biased region" description="Low complexity" evidence="1">
    <location>
        <begin position="152"/>
        <end position="164"/>
    </location>
</feature>
<proteinExistence type="predicted"/>
<reference evidence="2" key="1">
    <citation type="submission" date="2022-11" db="EMBL/GenBank/DDBJ databases">
        <authorList>
            <person name="Petersen C."/>
        </authorList>
    </citation>
    <scope>NUCLEOTIDE SEQUENCE</scope>
    <source>
        <strain evidence="2">IBT 30761</strain>
    </source>
</reference>
<evidence type="ECO:0000313" key="3">
    <source>
        <dbReference type="Proteomes" id="UP001149074"/>
    </source>
</evidence>
<dbReference type="AlphaFoldDB" id="A0A9W9EXX6"/>
<dbReference type="EMBL" id="JAPQKI010000009">
    <property type="protein sequence ID" value="KAJ5089919.1"/>
    <property type="molecule type" value="Genomic_DNA"/>
</dbReference>
<comment type="caution">
    <text evidence="2">The sequence shown here is derived from an EMBL/GenBank/DDBJ whole genome shotgun (WGS) entry which is preliminary data.</text>
</comment>
<protein>
    <recommendedName>
        <fullName evidence="4">Alpha/beta hydrolase fold-3 domain-containing protein</fullName>
    </recommendedName>
</protein>
<accession>A0A9W9EXX6</accession>
<dbReference type="Proteomes" id="UP001149074">
    <property type="component" value="Unassembled WGS sequence"/>
</dbReference>
<dbReference type="SUPFAM" id="SSF53474">
    <property type="entry name" value="alpha/beta-Hydrolases"/>
    <property type="match status" value="1"/>
</dbReference>
<dbReference type="GO" id="GO:0017000">
    <property type="term" value="P:antibiotic biosynthetic process"/>
    <property type="evidence" value="ECO:0007669"/>
    <property type="project" value="UniProtKB-ARBA"/>
</dbReference>
<evidence type="ECO:0000256" key="1">
    <source>
        <dbReference type="SAM" id="MobiDB-lite"/>
    </source>
</evidence>
<dbReference type="GO" id="GO:0072330">
    <property type="term" value="P:monocarboxylic acid biosynthetic process"/>
    <property type="evidence" value="ECO:0007669"/>
    <property type="project" value="UniProtKB-ARBA"/>
</dbReference>
<feature type="region of interest" description="Disordered" evidence="1">
    <location>
        <begin position="146"/>
        <end position="173"/>
    </location>
</feature>
<keyword evidence="3" id="KW-1185">Reference proteome</keyword>
<sequence>MRALTTGSFRLVLRSSRKPCESIIYSGKAQLSTASPTFKDETVATPVGNNGLVSLRITRSTVPDEDTHSQPKATKHNLILYLPPGPLFHNKAVGSDKAVESQGDVIAYDRNATVPSLQHALASATAATVVTVEYRLGQVGGDNASAKETLLSSQESHSPSNESSPPRKTDSILYQYPTPVHDTLAGFDWIQTHLKPKQLGIFGSHIGGSLALMLALTEAQSVNAVAASVPICDWPGLDDYCTTHDAAMLERTKKRPKKKTSKSVAPPDLVPLLEARKRFFSPFERCFDSFASPILFLRSAGRDVPREFPEYLTGPEYPVPVLKDKKNTTSAEQQVAYGGPFETDAYPTYYEDDVGQNLTKTRRRKAMSRWPPYGLDYGSSGNTWSQPGHGVHRLQVALPWVRIFSQMDGLAAKDGMTGAECTVLSRQSEEMVSAMRRACFFGRENGFAERRVTLSQGNTNLGLDAGKWFNDIFRGLVKEE</sequence>
<organism evidence="2 3">
    <name type="scientific">Penicillium argentinense</name>
    <dbReference type="NCBI Taxonomy" id="1131581"/>
    <lineage>
        <taxon>Eukaryota</taxon>
        <taxon>Fungi</taxon>
        <taxon>Dikarya</taxon>
        <taxon>Ascomycota</taxon>
        <taxon>Pezizomycotina</taxon>
        <taxon>Eurotiomycetes</taxon>
        <taxon>Eurotiomycetidae</taxon>
        <taxon>Eurotiales</taxon>
        <taxon>Aspergillaceae</taxon>
        <taxon>Penicillium</taxon>
    </lineage>
</organism>
<dbReference type="GeneID" id="81360074"/>
<dbReference type="OrthoDB" id="5396420at2759"/>
<dbReference type="Gene3D" id="3.40.50.1820">
    <property type="entry name" value="alpha/beta hydrolase"/>
    <property type="match status" value="1"/>
</dbReference>
<gene>
    <name evidence="2" type="ORF">N7532_008603</name>
</gene>
<reference evidence="2" key="2">
    <citation type="journal article" date="2023" name="IMA Fungus">
        <title>Comparative genomic study of the Penicillium genus elucidates a diverse pangenome and 15 lateral gene transfer events.</title>
        <authorList>
            <person name="Petersen C."/>
            <person name="Sorensen T."/>
            <person name="Nielsen M.R."/>
            <person name="Sondergaard T.E."/>
            <person name="Sorensen J.L."/>
            <person name="Fitzpatrick D.A."/>
            <person name="Frisvad J.C."/>
            <person name="Nielsen K.L."/>
        </authorList>
    </citation>
    <scope>NUCLEOTIDE SEQUENCE</scope>
    <source>
        <strain evidence="2">IBT 30761</strain>
    </source>
</reference>
<evidence type="ECO:0000313" key="2">
    <source>
        <dbReference type="EMBL" id="KAJ5089919.1"/>
    </source>
</evidence>
<evidence type="ECO:0008006" key="4">
    <source>
        <dbReference type="Google" id="ProtNLM"/>
    </source>
</evidence>